<gene>
    <name evidence="2" type="ORF">V202x_30000</name>
</gene>
<organism evidence="2 3">
    <name type="scientific">Gimesia aquarii</name>
    <dbReference type="NCBI Taxonomy" id="2527964"/>
    <lineage>
        <taxon>Bacteria</taxon>
        <taxon>Pseudomonadati</taxon>
        <taxon>Planctomycetota</taxon>
        <taxon>Planctomycetia</taxon>
        <taxon>Planctomycetales</taxon>
        <taxon>Planctomycetaceae</taxon>
        <taxon>Gimesia</taxon>
    </lineage>
</organism>
<dbReference type="OrthoDB" id="278125at2"/>
<proteinExistence type="predicted"/>
<dbReference type="EMBL" id="CP037422">
    <property type="protein sequence ID" value="QDU09624.1"/>
    <property type="molecule type" value="Genomic_DNA"/>
</dbReference>
<dbReference type="RefSeq" id="WP_145176132.1">
    <property type="nucleotide sequence ID" value="NZ_CP037422.1"/>
</dbReference>
<evidence type="ECO:0000313" key="3">
    <source>
        <dbReference type="Proteomes" id="UP000318384"/>
    </source>
</evidence>
<keyword evidence="3" id="KW-1185">Reference proteome</keyword>
<dbReference type="Proteomes" id="UP000318384">
    <property type="component" value="Chromosome"/>
</dbReference>
<name>A0A517WWK6_9PLAN</name>
<protein>
    <submittedName>
        <fullName evidence="2">Uncharacterized protein</fullName>
    </submittedName>
</protein>
<reference evidence="2 3" key="1">
    <citation type="submission" date="2019-03" db="EMBL/GenBank/DDBJ databases">
        <title>Deep-cultivation of Planctomycetes and their phenomic and genomic characterization uncovers novel biology.</title>
        <authorList>
            <person name="Wiegand S."/>
            <person name="Jogler M."/>
            <person name="Boedeker C."/>
            <person name="Pinto D."/>
            <person name="Vollmers J."/>
            <person name="Rivas-Marin E."/>
            <person name="Kohn T."/>
            <person name="Peeters S.H."/>
            <person name="Heuer A."/>
            <person name="Rast P."/>
            <person name="Oberbeckmann S."/>
            <person name="Bunk B."/>
            <person name="Jeske O."/>
            <person name="Meyerdierks A."/>
            <person name="Storesund J.E."/>
            <person name="Kallscheuer N."/>
            <person name="Luecker S."/>
            <person name="Lage O.M."/>
            <person name="Pohl T."/>
            <person name="Merkel B.J."/>
            <person name="Hornburger P."/>
            <person name="Mueller R.-W."/>
            <person name="Bruemmer F."/>
            <person name="Labrenz M."/>
            <person name="Spormann A.M."/>
            <person name="Op den Camp H."/>
            <person name="Overmann J."/>
            <person name="Amann R."/>
            <person name="Jetten M.S.M."/>
            <person name="Mascher T."/>
            <person name="Medema M.H."/>
            <person name="Devos D.P."/>
            <person name="Kaster A.-K."/>
            <person name="Ovreas L."/>
            <person name="Rohde M."/>
            <person name="Galperin M.Y."/>
            <person name="Jogler C."/>
        </authorList>
    </citation>
    <scope>NUCLEOTIDE SEQUENCE [LARGE SCALE GENOMIC DNA]</scope>
    <source>
        <strain evidence="2 3">V202</strain>
    </source>
</reference>
<feature type="region of interest" description="Disordered" evidence="1">
    <location>
        <begin position="517"/>
        <end position="536"/>
    </location>
</feature>
<evidence type="ECO:0000313" key="2">
    <source>
        <dbReference type="EMBL" id="QDU09624.1"/>
    </source>
</evidence>
<dbReference type="Gene3D" id="3.40.50.1220">
    <property type="entry name" value="TPP-binding domain"/>
    <property type="match status" value="1"/>
</dbReference>
<dbReference type="InterPro" id="IPR029035">
    <property type="entry name" value="DHS-like_NAD/FAD-binding_dom"/>
</dbReference>
<accession>A0A517WWK6</accession>
<evidence type="ECO:0000256" key="1">
    <source>
        <dbReference type="SAM" id="MobiDB-lite"/>
    </source>
</evidence>
<sequence>MQKHLVKRGEALSTNDFPDDKRDPINVIIEAWRKGRRIVPLLGSGISVESGIPTLSQTPQYLAATSHCIAEGLFDFSFSRSRKKENEKTDRSEIRINQYLQNFGWPDYDSVIWHIGSDINSSEQSQSAFELSSKLDTILKEKMHEVEYDQRALVLSFHEWLKGIKTELSKKARAEFESAIKKQELNEYIPQWKPLLYSLADSNPDTIDSFFRFLVSERKPGVSHRQLASLSKLMKIDLILTINFDSLLEIALREEGLLPYVYDIARENVLPHSSLLSDQLSLFKLHGGAYGLLVGESLDRSLDQESRSRIQSYLKDDSLLVLLGIGGNERRVNEIVDISLPLSAANGSEEQTRAIWIHRSAIPEYFAGRPRGAFLTKQWYDPGKFLTELYFRAAKHQTRTRVPYAAHTTQPHGLESPRVTDAVSDNDNHKKSDAIGFSGDELFRKQPFHIVSPPFESDPSKQRRLCDISQKLQELARNCRGYRVLWIDCESFQTIGGLVSHILEACRNSDRKLPHIVQPTGTHERSDEVDKKEKPSSVKKAIRSVRRALSRDTYVLVLDSMGSFARPMTLHHGVVKSSVERTGYRLQQFQEFIEALILPANNGFFSGIGSSAICLGLTPVTWRFQEDITLVSNGPHDTELGELFTMELKWRQRLKKISDKPKTRYLYEWHEFDYAEHTDDALDILRALGKSQQVALNDDHVIASLLSVFRRPRNELMVRELLYTFFTSPTSDDNSIEQRIEQIVTLNSSGLDSLQRLEGGYIWFRNDVRDSLYAKLSKFAPALTTDGKPRNEEDNEKIIQTLITLVSIHRFAADYYYNELFLASHDPEMFLEYLYHQVSFIRQLTSLNLLLSNTAFKKSFDKFTKQCQRNKVPLYSQFWEYLFAQNTKGKLRKYISNERSQHICSLRDCIERERDFILTSFPADRALEAISSFLTEDLQRISLTYQSYNTKWKELKESRDSSAEEIERFFWTLSDLRARVLREKCDFGGCIRERLKQLLLVVFSEGRGIDEKGQIKSSIKLDSPLPPAEWKLNKKDNLSEMSNQSITQSLTWNEKSISEIFKWLEKRMSKMKPHHSLRLIRILIDIGNCIQNAFGSRLATPILESVPLLYQAFHSEKEIESDEVCNQKIQHQLRLISSYLKRESTHQSFISSLNKNYPQSYHSLLEPHKNLFKKYNELIQLIDSTSHYHARKYFTVLARALTLRGRIIRQKIRYADSGSMESEKITDRDWAELFSILNRAQVGLDDRRGADRTSLAVISLEKARSYLLRAQTLFEGALKKQVYGPLILDSDDRFVASYRQHLFLVDPRLCIEQRLNDDKELTPVETTLKDRFKTDQGTLDLTKLIQATLAITSALHTKITHSATTVESYSILDEPTIQEFFESQAEGYEVVVEILQIEDIPLNSNWDLQDKKEDLFLLCSERIRRAESTISEATKWLTGGRRNVWWWRELALLRAEVLLLKLLYTISRQSIKGQKERTDIRRQFIEALTAISEGVDCIHVVDEITDDMDTSIRRAKREFKHVHLGILVAFTCLTAKYYVTSNNDVDVDKVYEEWSHLNDLGGLPKLRNRQQEFMKDQILDCAKRLKQVWVESRDIDKNSEPTWIVQLLFAMKRIRTQAVLSRMNYQNSFPEE</sequence>
<dbReference type="Pfam" id="PF13289">
    <property type="entry name" value="SIR2_2"/>
    <property type="match status" value="1"/>
</dbReference>
<dbReference type="SUPFAM" id="SSF52467">
    <property type="entry name" value="DHS-like NAD/FAD-binding domain"/>
    <property type="match status" value="1"/>
</dbReference>
<feature type="compositionally biased region" description="Basic and acidic residues" evidence="1">
    <location>
        <begin position="522"/>
        <end position="536"/>
    </location>
</feature>